<evidence type="ECO:0000313" key="2">
    <source>
        <dbReference type="Proteomes" id="UP000798662"/>
    </source>
</evidence>
<keyword evidence="2" id="KW-1185">Reference proteome</keyword>
<dbReference type="Proteomes" id="UP000798662">
    <property type="component" value="Chromosome 3"/>
</dbReference>
<name>A0ACC3CAR6_PYRYE</name>
<gene>
    <name evidence="1" type="ORF">I4F81_009596</name>
</gene>
<dbReference type="EMBL" id="CM020620">
    <property type="protein sequence ID" value="KAK1867086.1"/>
    <property type="molecule type" value="Genomic_DNA"/>
</dbReference>
<sequence length="196" mass="20914">MGNTPPTAAPAAHATPERSTRVRQASDLRMGQMISLKHCSSVSGVANSPLFTHYAIFLGNDWTEHGINGGPAVVHYSSQGSRTGVRGRVQVSRLSAFLGERSLADVIAWSDPGIYSPREVVDRALSRLGKSKYWALTNNCEHCTFLVTDRQTGGGGGGRSGDATRPAPTLYLSWGPAMAGPEPSGHWVLFPMNAHS</sequence>
<protein>
    <submittedName>
        <fullName evidence="1">Uncharacterized protein</fullName>
    </submittedName>
</protein>
<organism evidence="1 2">
    <name type="scientific">Pyropia yezoensis</name>
    <name type="common">Susabi-nori</name>
    <name type="synonym">Porphyra yezoensis</name>
    <dbReference type="NCBI Taxonomy" id="2788"/>
    <lineage>
        <taxon>Eukaryota</taxon>
        <taxon>Rhodophyta</taxon>
        <taxon>Bangiophyceae</taxon>
        <taxon>Bangiales</taxon>
        <taxon>Bangiaceae</taxon>
        <taxon>Pyropia</taxon>
    </lineage>
</organism>
<reference evidence="1" key="1">
    <citation type="submission" date="2019-11" db="EMBL/GenBank/DDBJ databases">
        <title>Nori genome reveals adaptations in red seaweeds to the harsh intertidal environment.</title>
        <authorList>
            <person name="Wang D."/>
            <person name="Mao Y."/>
        </authorList>
    </citation>
    <scope>NUCLEOTIDE SEQUENCE</scope>
    <source>
        <tissue evidence="1">Gametophyte</tissue>
    </source>
</reference>
<evidence type="ECO:0000313" key="1">
    <source>
        <dbReference type="EMBL" id="KAK1867086.1"/>
    </source>
</evidence>
<comment type="caution">
    <text evidence="1">The sequence shown here is derived from an EMBL/GenBank/DDBJ whole genome shotgun (WGS) entry which is preliminary data.</text>
</comment>
<proteinExistence type="predicted"/>
<accession>A0ACC3CAR6</accession>